<evidence type="ECO:0000313" key="4">
    <source>
        <dbReference type="Proteomes" id="UP001460202"/>
    </source>
</evidence>
<organism evidence="3 4">
    <name type="scientific">Alistipes intestinihominis</name>
    <dbReference type="NCBI Taxonomy" id="3133172"/>
    <lineage>
        <taxon>Bacteria</taxon>
        <taxon>Pseudomonadati</taxon>
        <taxon>Bacteroidota</taxon>
        <taxon>Bacteroidia</taxon>
        <taxon>Bacteroidales</taxon>
        <taxon>Rikenellaceae</taxon>
        <taxon>Alistipes</taxon>
    </lineage>
</organism>
<gene>
    <name evidence="3" type="ORF">WMO46_01420</name>
</gene>
<sequence length="297" mass="33016">MKKTIRYLLSGLALLSLGACTSSDNEDGSGGNDGGLTFVTVVSFNIRVDNTADGDNAWNNRKPASAAMIRQERPTVMGLQEAQPHQITYLAKNCPDYAWYGLGRDTGAIPPETESYAAEECMAVFYLTTEVELLDKGTFWLSQTPDIPSKGWDAAYNRTCTWGLFEHKASGKRFYHLNTHLDHQGATAREESIKLIASKIKQFNTESYPVFLTADFNSDTTDNIFAPLFRTMRDARRTASDTDSEATYNGYKTTSAYKLDHIFHSGCTASLFKTLTGNYGAPYISDHYPVKARFILP</sequence>
<dbReference type="GO" id="GO:0004519">
    <property type="term" value="F:endonuclease activity"/>
    <property type="evidence" value="ECO:0007669"/>
    <property type="project" value="UniProtKB-KW"/>
</dbReference>
<feature type="domain" description="Endonuclease/exonuclease/phosphatase" evidence="2">
    <location>
        <begin position="43"/>
        <end position="287"/>
    </location>
</feature>
<evidence type="ECO:0000259" key="2">
    <source>
        <dbReference type="Pfam" id="PF03372"/>
    </source>
</evidence>
<keyword evidence="4" id="KW-1185">Reference proteome</keyword>
<dbReference type="CDD" id="cd09083">
    <property type="entry name" value="EEP-1"/>
    <property type="match status" value="1"/>
</dbReference>
<keyword evidence="3" id="KW-0378">Hydrolase</keyword>
<keyword evidence="3" id="KW-0540">Nuclease</keyword>
<name>A0ABV1GU19_9BACT</name>
<dbReference type="PANTHER" id="PTHR12121">
    <property type="entry name" value="CARBON CATABOLITE REPRESSOR PROTEIN 4"/>
    <property type="match status" value="1"/>
</dbReference>
<keyword evidence="1" id="KW-0732">Signal</keyword>
<reference evidence="3 4" key="1">
    <citation type="submission" date="2024-03" db="EMBL/GenBank/DDBJ databases">
        <title>Human intestinal bacterial collection.</title>
        <authorList>
            <person name="Pauvert C."/>
            <person name="Hitch T.C.A."/>
            <person name="Clavel T."/>
        </authorList>
    </citation>
    <scope>NUCLEOTIDE SEQUENCE [LARGE SCALE GENOMIC DNA]</scope>
    <source>
        <strain evidence="3 4">CLA-KB-H122</strain>
    </source>
</reference>
<proteinExistence type="predicted"/>
<dbReference type="SUPFAM" id="SSF56219">
    <property type="entry name" value="DNase I-like"/>
    <property type="match status" value="1"/>
</dbReference>
<dbReference type="EMBL" id="JBBMFL010000001">
    <property type="protein sequence ID" value="MEQ2543612.1"/>
    <property type="molecule type" value="Genomic_DNA"/>
</dbReference>
<comment type="caution">
    <text evidence="3">The sequence shown here is derived from an EMBL/GenBank/DDBJ whole genome shotgun (WGS) entry which is preliminary data.</text>
</comment>
<keyword evidence="3" id="KW-0255">Endonuclease</keyword>
<dbReference type="InterPro" id="IPR050410">
    <property type="entry name" value="CCR4/nocturin_mRNA_transcr"/>
</dbReference>
<feature type="chain" id="PRO_5045216901" evidence="1">
    <location>
        <begin position="22"/>
        <end position="297"/>
    </location>
</feature>
<protein>
    <submittedName>
        <fullName evidence="3">Endonuclease/exonuclease/phosphatase family protein</fullName>
    </submittedName>
</protein>
<dbReference type="Pfam" id="PF03372">
    <property type="entry name" value="Exo_endo_phos"/>
    <property type="match status" value="1"/>
</dbReference>
<accession>A0ABV1GU19</accession>
<dbReference type="PROSITE" id="PS51257">
    <property type="entry name" value="PROKAR_LIPOPROTEIN"/>
    <property type="match status" value="1"/>
</dbReference>
<dbReference type="RefSeq" id="WP_349093635.1">
    <property type="nucleotide sequence ID" value="NZ_JBBMFL010000001.1"/>
</dbReference>
<evidence type="ECO:0000313" key="3">
    <source>
        <dbReference type="EMBL" id="MEQ2543612.1"/>
    </source>
</evidence>
<dbReference type="PANTHER" id="PTHR12121:SF36">
    <property type="entry name" value="ENDONUCLEASE_EXONUCLEASE_PHOSPHATASE DOMAIN-CONTAINING PROTEIN"/>
    <property type="match status" value="1"/>
</dbReference>
<dbReference type="InterPro" id="IPR005135">
    <property type="entry name" value="Endo/exonuclease/phosphatase"/>
</dbReference>
<dbReference type="Proteomes" id="UP001460202">
    <property type="component" value="Unassembled WGS sequence"/>
</dbReference>
<feature type="signal peptide" evidence="1">
    <location>
        <begin position="1"/>
        <end position="21"/>
    </location>
</feature>
<evidence type="ECO:0000256" key="1">
    <source>
        <dbReference type="SAM" id="SignalP"/>
    </source>
</evidence>
<dbReference type="Gene3D" id="3.60.10.10">
    <property type="entry name" value="Endonuclease/exonuclease/phosphatase"/>
    <property type="match status" value="1"/>
</dbReference>
<dbReference type="InterPro" id="IPR036691">
    <property type="entry name" value="Endo/exonu/phosph_ase_sf"/>
</dbReference>